<evidence type="ECO:0000256" key="2">
    <source>
        <dbReference type="ARBA" id="ARBA00022741"/>
    </source>
</evidence>
<dbReference type="EMBL" id="WOXT01000005">
    <property type="protein sequence ID" value="MUV15369.1"/>
    <property type="molecule type" value="Genomic_DNA"/>
</dbReference>
<dbReference type="InterPro" id="IPR005532">
    <property type="entry name" value="SUMF_dom"/>
</dbReference>
<dbReference type="InterPro" id="IPR000719">
    <property type="entry name" value="Prot_kinase_dom"/>
</dbReference>
<dbReference type="AlphaFoldDB" id="A0A7C9I727"/>
<dbReference type="RefSeq" id="WP_156642974.1">
    <property type="nucleotide sequence ID" value="NZ_WOXT01000005.1"/>
</dbReference>
<evidence type="ECO:0000256" key="3">
    <source>
        <dbReference type="ARBA" id="ARBA00022777"/>
    </source>
</evidence>
<dbReference type="PANTHER" id="PTHR43289:SF34">
    <property type="entry name" value="SERINE_THREONINE-PROTEIN KINASE YBDM-RELATED"/>
    <property type="match status" value="1"/>
</dbReference>
<evidence type="ECO:0000256" key="1">
    <source>
        <dbReference type="ARBA" id="ARBA00022679"/>
    </source>
</evidence>
<proteinExistence type="predicted"/>
<dbReference type="PROSITE" id="PS00108">
    <property type="entry name" value="PROTEIN_KINASE_ST"/>
    <property type="match status" value="1"/>
</dbReference>
<dbReference type="GO" id="GO:0004674">
    <property type="term" value="F:protein serine/threonine kinase activity"/>
    <property type="evidence" value="ECO:0007669"/>
    <property type="project" value="TreeGrafter"/>
</dbReference>
<keyword evidence="8" id="KW-1185">Reference proteome</keyword>
<keyword evidence="2 5" id="KW-0547">Nucleotide-binding</keyword>
<evidence type="ECO:0000313" key="8">
    <source>
        <dbReference type="Proteomes" id="UP000479692"/>
    </source>
</evidence>
<name>A0A7C9I727_9GAMM</name>
<organism evidence="7 8">
    <name type="scientific">Noviluteimonas gilva</name>
    <dbReference type="NCBI Taxonomy" id="2682097"/>
    <lineage>
        <taxon>Bacteria</taxon>
        <taxon>Pseudomonadati</taxon>
        <taxon>Pseudomonadota</taxon>
        <taxon>Gammaproteobacteria</taxon>
        <taxon>Lysobacterales</taxon>
        <taxon>Lysobacteraceae</taxon>
        <taxon>Noviluteimonas</taxon>
    </lineage>
</organism>
<dbReference type="PROSITE" id="PS50011">
    <property type="entry name" value="PROTEIN_KINASE_DOM"/>
    <property type="match status" value="1"/>
</dbReference>
<dbReference type="SUPFAM" id="SSF56112">
    <property type="entry name" value="Protein kinase-like (PK-like)"/>
    <property type="match status" value="1"/>
</dbReference>
<keyword evidence="4 5" id="KW-0067">ATP-binding</keyword>
<keyword evidence="1" id="KW-0808">Transferase</keyword>
<dbReference type="InterPro" id="IPR008271">
    <property type="entry name" value="Ser/Thr_kinase_AS"/>
</dbReference>
<sequence>MSVDTSSHHDATNALPRIAGFRLLREIGQGGMSTVYLAEQESLGRKVALKVMLPEALTDEVSRRRFENEARTIARLDHPNIVGIYEVGRTADDLPFYAMPYLGRGHLGLRIARQDGRTKDQSRVIATLRSLLEALDYAHMRGVVHRDVKAENVLFDDAERPQLADFGIALRKGINPRLTMTGLAVGSTAYMPPEQARGEDVDSRADLYSIGVLAWEMLTGVLPYNAADALSMAVMHAKDPIPRLPAELMHWQRFIDKSLAKSRTARFRSAQQMLEALDRIERGGFSFAAMFANFAQVWRRTRLMPKPLLIGGGLLCAAMIGVASQHDNGGEDFFRVETLPEVRKPIVPVVTDRMLRPPPESPAQQWVTSAEKQLASRKLTTPQGDNAYDSVLAAWDSDPAHAGLPPLVVGVLASLGDEMAMRLRRGDEDRAREYLQRATQFADRTAPLGTEALHGIHEKAAEALRKRVVADEKSRNRKDALAAAALANEFAGDQALGDTLRARAEKITVASADTTETAIAATSSSASSQSSMRTLTRAEYARFVAATGRESSLCRERMSLLRIVKPRTWREPGFEQAETQPVVCISYEDAVAYTHWASRNGSKVRLPTSNEVGASPSQTGARNFATWLRDGSVAGTGWRGPKPRTIERARGYDDITVKLVHD</sequence>
<dbReference type="InterPro" id="IPR011009">
    <property type="entry name" value="Kinase-like_dom_sf"/>
</dbReference>
<dbReference type="GO" id="GO:0005524">
    <property type="term" value="F:ATP binding"/>
    <property type="evidence" value="ECO:0007669"/>
    <property type="project" value="UniProtKB-UniRule"/>
</dbReference>
<keyword evidence="3 7" id="KW-0418">Kinase</keyword>
<feature type="binding site" evidence="5">
    <location>
        <position position="50"/>
    </location>
    <ligand>
        <name>ATP</name>
        <dbReference type="ChEBI" id="CHEBI:30616"/>
    </ligand>
</feature>
<reference evidence="7 8" key="1">
    <citation type="submission" date="2019-12" db="EMBL/GenBank/DDBJ databases">
        <authorList>
            <person name="Xu J."/>
        </authorList>
    </citation>
    <scope>NUCLEOTIDE SEQUENCE [LARGE SCALE GENOMIC DNA]</scope>
    <source>
        <strain evidence="7 8">HX-5-24</strain>
    </source>
</reference>
<dbReference type="SUPFAM" id="SSF56436">
    <property type="entry name" value="C-type lectin-like"/>
    <property type="match status" value="1"/>
</dbReference>
<dbReference type="Pfam" id="PF03781">
    <property type="entry name" value="FGE-sulfatase"/>
    <property type="match status" value="1"/>
</dbReference>
<dbReference type="Gene3D" id="1.10.510.10">
    <property type="entry name" value="Transferase(Phosphotransferase) domain 1"/>
    <property type="match status" value="1"/>
</dbReference>
<gene>
    <name evidence="7" type="ORF">GN331_14275</name>
</gene>
<accession>A0A7C9I727</accession>
<dbReference type="InterPro" id="IPR017441">
    <property type="entry name" value="Protein_kinase_ATP_BS"/>
</dbReference>
<dbReference type="Pfam" id="PF00069">
    <property type="entry name" value="Pkinase"/>
    <property type="match status" value="1"/>
</dbReference>
<dbReference type="CDD" id="cd14014">
    <property type="entry name" value="STKc_PknB_like"/>
    <property type="match status" value="1"/>
</dbReference>
<dbReference type="SMART" id="SM00220">
    <property type="entry name" value="S_TKc"/>
    <property type="match status" value="1"/>
</dbReference>
<dbReference type="InterPro" id="IPR016187">
    <property type="entry name" value="CTDL_fold"/>
</dbReference>
<feature type="domain" description="Protein kinase" evidence="6">
    <location>
        <begin position="21"/>
        <end position="280"/>
    </location>
</feature>
<dbReference type="Gene3D" id="3.90.1580.10">
    <property type="entry name" value="paralog of FGE (formylglycine-generating enzyme)"/>
    <property type="match status" value="1"/>
</dbReference>
<dbReference type="Gene3D" id="3.30.200.20">
    <property type="entry name" value="Phosphorylase Kinase, domain 1"/>
    <property type="match status" value="1"/>
</dbReference>
<dbReference type="InterPro" id="IPR042095">
    <property type="entry name" value="SUMF_sf"/>
</dbReference>
<dbReference type="PANTHER" id="PTHR43289">
    <property type="entry name" value="MITOGEN-ACTIVATED PROTEIN KINASE KINASE KINASE 20-RELATED"/>
    <property type="match status" value="1"/>
</dbReference>
<dbReference type="Proteomes" id="UP000479692">
    <property type="component" value="Unassembled WGS sequence"/>
</dbReference>
<evidence type="ECO:0000313" key="7">
    <source>
        <dbReference type="EMBL" id="MUV15369.1"/>
    </source>
</evidence>
<protein>
    <submittedName>
        <fullName evidence="7">Protein kinase</fullName>
    </submittedName>
</protein>
<dbReference type="PROSITE" id="PS00107">
    <property type="entry name" value="PROTEIN_KINASE_ATP"/>
    <property type="match status" value="1"/>
</dbReference>
<evidence type="ECO:0000256" key="5">
    <source>
        <dbReference type="PROSITE-ProRule" id="PRU10141"/>
    </source>
</evidence>
<comment type="caution">
    <text evidence="7">The sequence shown here is derived from an EMBL/GenBank/DDBJ whole genome shotgun (WGS) entry which is preliminary data.</text>
</comment>
<evidence type="ECO:0000259" key="6">
    <source>
        <dbReference type="PROSITE" id="PS50011"/>
    </source>
</evidence>
<evidence type="ECO:0000256" key="4">
    <source>
        <dbReference type="ARBA" id="ARBA00022840"/>
    </source>
</evidence>